<dbReference type="GO" id="GO:0006886">
    <property type="term" value="P:intracellular protein transport"/>
    <property type="evidence" value="ECO:0007669"/>
    <property type="project" value="InterPro"/>
</dbReference>
<feature type="domain" description="AP-3 complex subunit beta C-terminal" evidence="10">
    <location>
        <begin position="445"/>
        <end position="592"/>
    </location>
</feature>
<dbReference type="EMBL" id="SRMA01025868">
    <property type="protein sequence ID" value="TRY90238.1"/>
    <property type="molecule type" value="Genomic_DNA"/>
</dbReference>
<dbReference type="GO" id="GO:0005794">
    <property type="term" value="C:Golgi apparatus"/>
    <property type="evidence" value="ECO:0007669"/>
    <property type="project" value="UniProtKB-SubCell"/>
</dbReference>
<keyword evidence="5" id="KW-0653">Protein transport</keyword>
<dbReference type="SMART" id="SM01355">
    <property type="entry name" value="AP3B1_C"/>
    <property type="match status" value="1"/>
</dbReference>
<keyword evidence="12" id="KW-1185">Reference proteome</keyword>
<organism evidence="11 12">
    <name type="scientific">Danionella cerebrum</name>
    <dbReference type="NCBI Taxonomy" id="2873325"/>
    <lineage>
        <taxon>Eukaryota</taxon>
        <taxon>Metazoa</taxon>
        <taxon>Chordata</taxon>
        <taxon>Craniata</taxon>
        <taxon>Vertebrata</taxon>
        <taxon>Euteleostomi</taxon>
        <taxon>Actinopterygii</taxon>
        <taxon>Neopterygii</taxon>
        <taxon>Teleostei</taxon>
        <taxon>Ostariophysi</taxon>
        <taxon>Cypriniformes</taxon>
        <taxon>Danionidae</taxon>
        <taxon>Danioninae</taxon>
        <taxon>Danionella</taxon>
    </lineage>
</organism>
<dbReference type="GO" id="GO:0030117">
    <property type="term" value="C:membrane coat"/>
    <property type="evidence" value="ECO:0007669"/>
    <property type="project" value="InterPro"/>
</dbReference>
<protein>
    <recommendedName>
        <fullName evidence="10">AP-3 complex subunit beta C-terminal domain-containing protein</fullName>
    </recommendedName>
</protein>
<keyword evidence="8" id="KW-0968">Cytoplasmic vesicle</keyword>
<dbReference type="GO" id="GO:0030659">
    <property type="term" value="C:cytoplasmic vesicle membrane"/>
    <property type="evidence" value="ECO:0007669"/>
    <property type="project" value="UniProtKB-SubCell"/>
</dbReference>
<dbReference type="PANTHER" id="PTHR11134">
    <property type="entry name" value="ADAPTOR COMPLEX SUBUNIT BETA FAMILY MEMBER"/>
    <property type="match status" value="1"/>
</dbReference>
<dbReference type="SUPFAM" id="SSF49348">
    <property type="entry name" value="Clathrin adaptor appendage domain"/>
    <property type="match status" value="1"/>
</dbReference>
<evidence type="ECO:0000313" key="12">
    <source>
        <dbReference type="Proteomes" id="UP000316079"/>
    </source>
</evidence>
<feature type="region of interest" description="Disordered" evidence="9">
    <location>
        <begin position="240"/>
        <end position="266"/>
    </location>
</feature>
<evidence type="ECO:0000256" key="6">
    <source>
        <dbReference type="ARBA" id="ARBA00023034"/>
    </source>
</evidence>
<dbReference type="InterPro" id="IPR029390">
    <property type="entry name" value="AP3B_C"/>
</dbReference>
<dbReference type="AlphaFoldDB" id="A0A553QKJ6"/>
<dbReference type="InterPro" id="IPR002553">
    <property type="entry name" value="Clathrin/coatomer_adapt-like_N"/>
</dbReference>
<comment type="subcellular location">
    <subcellularLocation>
        <location evidence="1">Cytoplasmic vesicle membrane</location>
        <topology evidence="1">Peripheral membrane protein</topology>
        <orientation evidence="1">Cytoplasmic side</orientation>
    </subcellularLocation>
    <subcellularLocation>
        <location evidence="2">Golgi apparatus</location>
    </subcellularLocation>
</comment>
<evidence type="ECO:0000313" key="11">
    <source>
        <dbReference type="EMBL" id="TRY90238.1"/>
    </source>
</evidence>
<dbReference type="Pfam" id="PF24080">
    <property type="entry name" value="AP3B1_C_2"/>
    <property type="match status" value="1"/>
</dbReference>
<evidence type="ECO:0000256" key="1">
    <source>
        <dbReference type="ARBA" id="ARBA00004180"/>
    </source>
</evidence>
<feature type="compositionally biased region" description="Basic residues" evidence="9">
    <location>
        <begin position="357"/>
        <end position="368"/>
    </location>
</feature>
<sequence>MTIKRRGMFEPYLKSFYIRSTDPTQIKILKAIGRCATNIGEVRDTCLNGLVQLLSNRDELVVAESVVVIKKLLQMQPEQHSDIIKHMAKLIDNIQVPMARASILWLIGEYCEHVPKIAPDVLRKMAKTFTNEEDIVKLQILNLAAKLYLTNSKQTKLLTQYVLNLAKYDQNYDIRDRARFIRQLIVPTDKSGALNKYAKKLFLALKPAPVLESPFKDRDHFQLGSLSHLLNAKAAGYQELPDWPESAPDPSVRNVEQEEVVDTSESRIGLLGDWREIPDWSKCTSRKDRKEKKVEKPFYSDSEGESGPTESADSESDSGSASESASGTEGSESASESEESEQESESEDEEDEEDEKHKKKKVDKTKLRKPLEESPESEQSSAAEDRKPIRKTVKNQKSDSESESESESSESDSEESESESETDVRKKKTPVSKQPPKQSKKESKKETKEMSLLDLDDFEPAPVSAPVTPVNFLSSSLVSDLEGLSLTDTILAPSTIAPSGTMKMYELLHRITGEGLGVEYCFSRQPFSPDPNMVAVQIQFTNNTNSETKSLHIEEPRLQSGMRIREFSEIEVLAAGESVTVVMGIDFCDSTQAANFQLCTHTRKFFVSIQPPVGELMAPAFLTENDFKKEQGKLMGMNEISEKLVLGEKCVNEHVIVERVTATANLSRVPCGSDKESRFAGKTLSSSNLVLVTVALKDGRGAQLTVNCEKMLIGTMLVKDILQALTQ</sequence>
<comment type="caution">
    <text evidence="11">The sequence shown here is derived from an EMBL/GenBank/DDBJ whole genome shotgun (WGS) entry which is preliminary data.</text>
</comment>
<dbReference type="InterPro" id="IPR056314">
    <property type="entry name" value="AP3B1/2_C"/>
</dbReference>
<dbReference type="InterPro" id="IPR016024">
    <property type="entry name" value="ARM-type_fold"/>
</dbReference>
<evidence type="ECO:0000256" key="5">
    <source>
        <dbReference type="ARBA" id="ARBA00022927"/>
    </source>
</evidence>
<feature type="compositionally biased region" description="Low complexity" evidence="9">
    <location>
        <begin position="317"/>
        <end position="334"/>
    </location>
</feature>
<dbReference type="Gene3D" id="1.25.10.10">
    <property type="entry name" value="Leucine-rich Repeat Variant"/>
    <property type="match status" value="1"/>
</dbReference>
<accession>A0A553QKJ6</accession>
<gene>
    <name evidence="11" type="ORF">DNTS_027170</name>
</gene>
<evidence type="ECO:0000256" key="8">
    <source>
        <dbReference type="ARBA" id="ARBA00023329"/>
    </source>
</evidence>
<dbReference type="InterPro" id="IPR011989">
    <property type="entry name" value="ARM-like"/>
</dbReference>
<evidence type="ECO:0000256" key="9">
    <source>
        <dbReference type="SAM" id="MobiDB-lite"/>
    </source>
</evidence>
<reference evidence="11 12" key="1">
    <citation type="journal article" date="2019" name="Sci. Data">
        <title>Hybrid genome assembly and annotation of Danionella translucida.</title>
        <authorList>
            <person name="Kadobianskyi M."/>
            <person name="Schulze L."/>
            <person name="Schuelke M."/>
            <person name="Judkewitz B."/>
        </authorList>
    </citation>
    <scope>NUCLEOTIDE SEQUENCE [LARGE SCALE GENOMIC DNA]</scope>
    <source>
        <strain evidence="11 12">Bolton</strain>
    </source>
</reference>
<feature type="region of interest" description="Disordered" evidence="9">
    <location>
        <begin position="285"/>
        <end position="449"/>
    </location>
</feature>
<keyword evidence="7" id="KW-0472">Membrane</keyword>
<feature type="compositionally biased region" description="Acidic residues" evidence="9">
    <location>
        <begin position="401"/>
        <end position="421"/>
    </location>
</feature>
<reference evidence="11" key="2">
    <citation type="submission" date="2019-04" db="EMBL/GenBank/DDBJ databases">
        <authorList>
            <person name="Kadobianskyi M."/>
            <person name="Schulze L."/>
            <person name="Schuelke M."/>
            <person name="Judkewitz B."/>
        </authorList>
    </citation>
    <scope>NUCLEOTIDE SEQUENCE</scope>
    <source>
        <strain evidence="11">Bolton</strain>
        <tissue evidence="11">Whole-body</tissue>
    </source>
</reference>
<dbReference type="EMBL" id="SRMA01025868">
    <property type="protein sequence ID" value="TRY90237.1"/>
    <property type="molecule type" value="Genomic_DNA"/>
</dbReference>
<dbReference type="Pfam" id="PF01602">
    <property type="entry name" value="Adaptin_N"/>
    <property type="match status" value="1"/>
</dbReference>
<evidence type="ECO:0000256" key="3">
    <source>
        <dbReference type="ARBA" id="ARBA00006613"/>
    </source>
</evidence>
<dbReference type="InterPro" id="IPR013041">
    <property type="entry name" value="Clathrin_app_Ig-like_sf"/>
</dbReference>
<proteinExistence type="inferred from homology"/>
<feature type="compositionally biased region" description="Basic and acidic residues" evidence="9">
    <location>
        <begin position="439"/>
        <end position="449"/>
    </location>
</feature>
<dbReference type="SUPFAM" id="SSF48371">
    <property type="entry name" value="ARM repeat"/>
    <property type="match status" value="1"/>
</dbReference>
<evidence type="ECO:0000256" key="2">
    <source>
        <dbReference type="ARBA" id="ARBA00004555"/>
    </source>
</evidence>
<evidence type="ECO:0000256" key="4">
    <source>
        <dbReference type="ARBA" id="ARBA00022448"/>
    </source>
</evidence>
<name>A0A553QKJ6_9TELE</name>
<dbReference type="OrthoDB" id="302453at2759"/>
<dbReference type="GO" id="GO:0016192">
    <property type="term" value="P:vesicle-mediated transport"/>
    <property type="evidence" value="ECO:0007669"/>
    <property type="project" value="InterPro"/>
</dbReference>
<feature type="compositionally biased region" description="Basic and acidic residues" evidence="9">
    <location>
        <begin position="285"/>
        <end position="298"/>
    </location>
</feature>
<evidence type="ECO:0000259" key="10">
    <source>
        <dbReference type="SMART" id="SM01355"/>
    </source>
</evidence>
<keyword evidence="4" id="KW-0813">Transport</keyword>
<keyword evidence="6" id="KW-0333">Golgi apparatus</keyword>
<dbReference type="STRING" id="623744.A0A553QKJ6"/>
<comment type="similarity">
    <text evidence="3">Belongs to the adaptor complexes large subunit family.</text>
</comment>
<feature type="compositionally biased region" description="Acidic residues" evidence="9">
    <location>
        <begin position="335"/>
        <end position="354"/>
    </location>
</feature>
<evidence type="ECO:0000256" key="7">
    <source>
        <dbReference type="ARBA" id="ARBA00023136"/>
    </source>
</evidence>
<dbReference type="Pfam" id="PF14796">
    <property type="entry name" value="AP3B1_C"/>
    <property type="match status" value="1"/>
</dbReference>
<dbReference type="InterPro" id="IPR026739">
    <property type="entry name" value="AP_beta"/>
</dbReference>
<dbReference type="Proteomes" id="UP000316079">
    <property type="component" value="Unassembled WGS sequence"/>
</dbReference>